<reference evidence="1" key="1">
    <citation type="submission" date="2021-02" db="EMBL/GenBank/DDBJ databases">
        <authorList>
            <person name="Nowell W R."/>
        </authorList>
    </citation>
    <scope>NUCLEOTIDE SEQUENCE</scope>
</reference>
<sequence>MAENPTANINMTYEAAADLANATLQQQQQQIEFWLPIPINFQESQLCQIHPSRNLTTRQRTFQPVACLLNDSNEFYPLLVNESENNLTNVEKKLRKVNRFEENYQINIPYRNKNIEIEMKQALQSYGRQWNVHQSILMINLNRLYQLPPEFTLKEYFIQQQKILKKSYDFSLEEWFLMLEFYLQMDGSCFYMKTCRFRDAIPPPHMEQDDIFCIQSPQAKYGMKRCQNKTCRFCYESHYLTHRFEPTIHYSDTQLHRFVNNYEVYLNCNVTCKTSNVIYALTCPCQRFDYIGRCKEMFRDRMRDHQIYGTRLVANSFLGQIVADRLQDDRPPDPKFPDHENRLYEHLTYCPVAIKMFLKGHPDFWCLVPMTKEQVLMDNATLSVDERNRLEEYQSSSIVETTTTTTNPYIRELSLVQWCIKYLPPPPLNYQYSLRQKLEQYEFFRGKKERFVSHFLSLYDAAIVIALPEDASNAVCHVIQALLIVYAEPKLNILITDTDTTATTSDDSMDEIWCKDLIHPRIAGMLT</sequence>
<accession>A0A814V041</accession>
<evidence type="ECO:0000313" key="4">
    <source>
        <dbReference type="Proteomes" id="UP000663870"/>
    </source>
</evidence>
<protein>
    <submittedName>
        <fullName evidence="1">Uncharacterized protein</fullName>
    </submittedName>
</protein>
<evidence type="ECO:0000313" key="3">
    <source>
        <dbReference type="Proteomes" id="UP000663854"/>
    </source>
</evidence>
<evidence type="ECO:0000313" key="1">
    <source>
        <dbReference type="EMBL" id="CAF1182157.1"/>
    </source>
</evidence>
<dbReference type="EMBL" id="CAJNOH010001150">
    <property type="protein sequence ID" value="CAF1182157.1"/>
    <property type="molecule type" value="Genomic_DNA"/>
</dbReference>
<proteinExistence type="predicted"/>
<dbReference type="Proteomes" id="UP000663870">
    <property type="component" value="Unassembled WGS sequence"/>
</dbReference>
<dbReference type="Proteomes" id="UP000663854">
    <property type="component" value="Unassembled WGS sequence"/>
</dbReference>
<comment type="caution">
    <text evidence="1">The sequence shown here is derived from an EMBL/GenBank/DDBJ whole genome shotgun (WGS) entry which is preliminary data.</text>
</comment>
<evidence type="ECO:0000313" key="2">
    <source>
        <dbReference type="EMBL" id="CAF1510472.1"/>
    </source>
</evidence>
<keyword evidence="4" id="KW-1185">Reference proteome</keyword>
<dbReference type="AlphaFoldDB" id="A0A814V041"/>
<name>A0A814V041_9BILA</name>
<organism evidence="1 3">
    <name type="scientific">Rotaria sordida</name>
    <dbReference type="NCBI Taxonomy" id="392033"/>
    <lineage>
        <taxon>Eukaryota</taxon>
        <taxon>Metazoa</taxon>
        <taxon>Spiralia</taxon>
        <taxon>Gnathifera</taxon>
        <taxon>Rotifera</taxon>
        <taxon>Eurotatoria</taxon>
        <taxon>Bdelloidea</taxon>
        <taxon>Philodinida</taxon>
        <taxon>Philodinidae</taxon>
        <taxon>Rotaria</taxon>
    </lineage>
</organism>
<dbReference type="EMBL" id="CAJNOL010002543">
    <property type="protein sequence ID" value="CAF1510472.1"/>
    <property type="molecule type" value="Genomic_DNA"/>
</dbReference>
<gene>
    <name evidence="2" type="ORF">JXQ802_LOCUS40964</name>
    <name evidence="1" type="ORF">PYM288_LOCUS23863</name>
</gene>